<feature type="region of interest" description="Disordered" evidence="1">
    <location>
        <begin position="399"/>
        <end position="427"/>
    </location>
</feature>
<feature type="compositionally biased region" description="Low complexity" evidence="1">
    <location>
        <begin position="168"/>
        <end position="177"/>
    </location>
</feature>
<gene>
    <name evidence="2" type="ORF">C5L14_16665</name>
</gene>
<dbReference type="Proteomes" id="UP000237682">
    <property type="component" value="Unassembled WGS sequence"/>
</dbReference>
<proteinExistence type="predicted"/>
<dbReference type="RefSeq" id="WP_105863140.1">
    <property type="nucleotide sequence ID" value="NZ_PUEJ01000005.1"/>
</dbReference>
<evidence type="ECO:0000256" key="1">
    <source>
        <dbReference type="SAM" id="MobiDB-lite"/>
    </source>
</evidence>
<feature type="region of interest" description="Disordered" evidence="1">
    <location>
        <begin position="280"/>
        <end position="306"/>
    </location>
</feature>
<protein>
    <recommendedName>
        <fullName evidence="4">Helix-turn-helix domain-containing protein</fullName>
    </recommendedName>
</protein>
<reference evidence="2 3" key="1">
    <citation type="submission" date="2018-02" db="EMBL/GenBank/DDBJ databases">
        <title>Whole genome sequencing of endophytic bacterium.</title>
        <authorList>
            <person name="Eedara R."/>
            <person name="Podile A.R."/>
        </authorList>
    </citation>
    <scope>NUCLEOTIDE SEQUENCE [LARGE SCALE GENOMIC DNA]</scope>
    <source>
        <strain evidence="2 3">RP1T</strain>
    </source>
</reference>
<dbReference type="AlphaFoldDB" id="A0A2S9QC52"/>
<organism evidence="2 3">
    <name type="scientific">Labrys okinawensis</name>
    <dbReference type="NCBI Taxonomy" id="346911"/>
    <lineage>
        <taxon>Bacteria</taxon>
        <taxon>Pseudomonadati</taxon>
        <taxon>Pseudomonadota</taxon>
        <taxon>Alphaproteobacteria</taxon>
        <taxon>Hyphomicrobiales</taxon>
        <taxon>Xanthobacteraceae</taxon>
        <taxon>Labrys</taxon>
    </lineage>
</organism>
<dbReference type="OrthoDB" id="8421890at2"/>
<feature type="compositionally biased region" description="Polar residues" evidence="1">
    <location>
        <begin position="280"/>
        <end position="289"/>
    </location>
</feature>
<evidence type="ECO:0008006" key="4">
    <source>
        <dbReference type="Google" id="ProtNLM"/>
    </source>
</evidence>
<evidence type="ECO:0000313" key="2">
    <source>
        <dbReference type="EMBL" id="PRH86918.1"/>
    </source>
</evidence>
<evidence type="ECO:0000313" key="3">
    <source>
        <dbReference type="Proteomes" id="UP000237682"/>
    </source>
</evidence>
<name>A0A2S9QC52_9HYPH</name>
<feature type="region of interest" description="Disordered" evidence="1">
    <location>
        <begin position="142"/>
        <end position="192"/>
    </location>
</feature>
<dbReference type="EMBL" id="PUEJ01000005">
    <property type="protein sequence ID" value="PRH86918.1"/>
    <property type="molecule type" value="Genomic_DNA"/>
</dbReference>
<sequence>MAKPDVDDGLLAQHKLMVAVNLSEWATRLDTKVATVVIEKYMRVHKNARVSLRYLEQATGATRPNIIASVRHLCAQGALAVLREGRGTRPTEYRLNFDYPIKSASGIVGDTSTSGIVHDTSCGIAGDTSSACSGIVSDTQTYLPSLPTGRRTGSRNPEGEGTHAPASGDGAAVADAPLPAPPPGARDPKKTESGFEQLWAAWGNKRDKHKAKAAYTNLKPAPELHERLVAQATAWTEAYARNGTEKRFQTSLGNWLDRERYDEDLPEAYVDAKDAAVSRSRANGKTKVSNPGARETGDAGHNLPKGTNRFTVSAVEHVGSVFDAWAVKLTLTATTGQEFEHTFWPINNHDAGLMEEGQRINGALCRAVNNNFSTDFKDCIGRSVVATVGKGGRVDYTASGEKFDFPPDGEPAQPAGGHTSRRAEHDLPRGRRKLTIASIDEPDDGMVELDLTDWDGTTYTHEFFVEHSDPAEALHGRDILDRILAATNNGQRPDNLGALIGRTLEVIVADGEARYLAAS</sequence>
<accession>A0A2S9QC52</accession>
<comment type="caution">
    <text evidence="2">The sequence shown here is derived from an EMBL/GenBank/DDBJ whole genome shotgun (WGS) entry which is preliminary data.</text>
</comment>
<keyword evidence="3" id="KW-1185">Reference proteome</keyword>